<organism evidence="2 3">
    <name type="scientific">Candidatus Iainarchaeum sp</name>
    <dbReference type="NCBI Taxonomy" id="3101447"/>
    <lineage>
        <taxon>Archaea</taxon>
        <taxon>Candidatus Iainarchaeota</taxon>
        <taxon>Candidatus Iainarchaeia</taxon>
        <taxon>Candidatus Iainarchaeales</taxon>
        <taxon>Candidatus Iainarchaeaceae</taxon>
        <taxon>Candidatus Iainarchaeum</taxon>
    </lineage>
</organism>
<reference evidence="2" key="1">
    <citation type="submission" date="2021-03" db="EMBL/GenBank/DDBJ databases">
        <authorList>
            <person name="Jaffe A."/>
        </authorList>
    </citation>
    <scope>NUCLEOTIDE SEQUENCE</scope>
    <source>
        <strain evidence="2">RIFCSPLOWO2_01_FULL_AR10_48_17</strain>
    </source>
</reference>
<evidence type="ECO:0000313" key="3">
    <source>
        <dbReference type="Proteomes" id="UP000675968"/>
    </source>
</evidence>
<dbReference type="Proteomes" id="UP000675968">
    <property type="component" value="Unassembled WGS sequence"/>
</dbReference>
<reference evidence="2" key="2">
    <citation type="submission" date="2021-05" db="EMBL/GenBank/DDBJ databases">
        <title>Protein family content uncovers lineage relationships and bacterial pathway maintenance mechanisms in DPANN archaea.</title>
        <authorList>
            <person name="Castelle C.J."/>
            <person name="Meheust R."/>
            <person name="Jaffe A.L."/>
            <person name="Seitz K."/>
            <person name="Gong X."/>
            <person name="Baker B.J."/>
            <person name="Banfield J.F."/>
        </authorList>
    </citation>
    <scope>NUCLEOTIDE SEQUENCE</scope>
    <source>
        <strain evidence="2">RIFCSPLOWO2_01_FULL_AR10_48_17</strain>
    </source>
</reference>
<proteinExistence type="predicted"/>
<dbReference type="EMBL" id="JAGVWC010000010">
    <property type="protein sequence ID" value="MBS3061550.1"/>
    <property type="molecule type" value="Genomic_DNA"/>
</dbReference>
<protein>
    <submittedName>
        <fullName evidence="2">Uncharacterized protein</fullName>
    </submittedName>
</protein>
<evidence type="ECO:0000256" key="1">
    <source>
        <dbReference type="SAM" id="MobiDB-lite"/>
    </source>
</evidence>
<feature type="compositionally biased region" description="Basic residues" evidence="1">
    <location>
        <begin position="1"/>
        <end position="10"/>
    </location>
</feature>
<comment type="caution">
    <text evidence="2">The sequence shown here is derived from an EMBL/GenBank/DDBJ whole genome shotgun (WGS) entry which is preliminary data.</text>
</comment>
<sequence length="69" mass="7955">MGSNPKKKKRLSNDGKTIPARSRPHLAKDGTKTDFEKPTLKDMVKVYDQWVEAPGAITIRWRKNVRSYL</sequence>
<accession>A0A8T4L9Z8</accession>
<dbReference type="AlphaFoldDB" id="A0A8T4L9Z8"/>
<name>A0A8T4L9Z8_9ARCH</name>
<gene>
    <name evidence="2" type="ORF">J4215_03135</name>
</gene>
<feature type="region of interest" description="Disordered" evidence="1">
    <location>
        <begin position="1"/>
        <end position="34"/>
    </location>
</feature>
<evidence type="ECO:0000313" key="2">
    <source>
        <dbReference type="EMBL" id="MBS3061550.1"/>
    </source>
</evidence>